<dbReference type="PANTHER" id="PTHR43537:SF24">
    <property type="entry name" value="GLUCONATE OPERON TRANSCRIPTIONAL REPRESSOR"/>
    <property type="match status" value="1"/>
</dbReference>
<name>A0A543D0C2_9PSEU</name>
<dbReference type="PANTHER" id="PTHR43537">
    <property type="entry name" value="TRANSCRIPTIONAL REGULATOR, GNTR FAMILY"/>
    <property type="match status" value="1"/>
</dbReference>
<dbReference type="SMART" id="SM00895">
    <property type="entry name" value="FCD"/>
    <property type="match status" value="1"/>
</dbReference>
<evidence type="ECO:0000313" key="6">
    <source>
        <dbReference type="EMBL" id="TQM02800.1"/>
    </source>
</evidence>
<keyword evidence="3" id="KW-0804">Transcription</keyword>
<organism evidence="6 7">
    <name type="scientific">Pseudonocardia kunmingensis</name>
    <dbReference type="NCBI Taxonomy" id="630975"/>
    <lineage>
        <taxon>Bacteria</taxon>
        <taxon>Bacillati</taxon>
        <taxon>Actinomycetota</taxon>
        <taxon>Actinomycetes</taxon>
        <taxon>Pseudonocardiales</taxon>
        <taxon>Pseudonocardiaceae</taxon>
        <taxon>Pseudonocardia</taxon>
    </lineage>
</organism>
<evidence type="ECO:0000313" key="7">
    <source>
        <dbReference type="Proteomes" id="UP000315677"/>
    </source>
</evidence>
<dbReference type="Gene3D" id="1.10.10.10">
    <property type="entry name" value="Winged helix-like DNA-binding domain superfamily/Winged helix DNA-binding domain"/>
    <property type="match status" value="1"/>
</dbReference>
<dbReference type="OrthoDB" id="3367236at2"/>
<dbReference type="InterPro" id="IPR036388">
    <property type="entry name" value="WH-like_DNA-bd_sf"/>
</dbReference>
<reference evidence="6 7" key="1">
    <citation type="submission" date="2019-06" db="EMBL/GenBank/DDBJ databases">
        <title>Sequencing the genomes of 1000 actinobacteria strains.</title>
        <authorList>
            <person name="Klenk H.-P."/>
        </authorList>
    </citation>
    <scope>NUCLEOTIDE SEQUENCE [LARGE SCALE GENOMIC DNA]</scope>
    <source>
        <strain evidence="6 7">DSM 45301</strain>
    </source>
</reference>
<dbReference type="InterPro" id="IPR000524">
    <property type="entry name" value="Tscrpt_reg_HTH_GntR"/>
</dbReference>
<dbReference type="Gene3D" id="1.20.120.530">
    <property type="entry name" value="GntR ligand-binding domain-like"/>
    <property type="match status" value="1"/>
</dbReference>
<gene>
    <name evidence="6" type="ORF">FB558_7442</name>
</gene>
<dbReference type="Pfam" id="PF07729">
    <property type="entry name" value="FCD"/>
    <property type="match status" value="1"/>
</dbReference>
<dbReference type="RefSeq" id="WP_142062176.1">
    <property type="nucleotide sequence ID" value="NZ_VFPA01000006.1"/>
</dbReference>
<dbReference type="SUPFAM" id="SSF46785">
    <property type="entry name" value="Winged helix' DNA-binding domain"/>
    <property type="match status" value="1"/>
</dbReference>
<evidence type="ECO:0000256" key="1">
    <source>
        <dbReference type="ARBA" id="ARBA00023015"/>
    </source>
</evidence>
<evidence type="ECO:0000256" key="4">
    <source>
        <dbReference type="SAM" id="MobiDB-lite"/>
    </source>
</evidence>
<accession>A0A543D0C2</accession>
<keyword evidence="2 6" id="KW-0238">DNA-binding</keyword>
<feature type="region of interest" description="Disordered" evidence="4">
    <location>
        <begin position="1"/>
        <end position="22"/>
    </location>
</feature>
<dbReference type="EMBL" id="VFPA01000006">
    <property type="protein sequence ID" value="TQM02800.1"/>
    <property type="molecule type" value="Genomic_DNA"/>
</dbReference>
<dbReference type="InterPro" id="IPR036390">
    <property type="entry name" value="WH_DNA-bd_sf"/>
</dbReference>
<comment type="caution">
    <text evidence="6">The sequence shown here is derived from an EMBL/GenBank/DDBJ whole genome shotgun (WGS) entry which is preliminary data.</text>
</comment>
<evidence type="ECO:0000259" key="5">
    <source>
        <dbReference type="PROSITE" id="PS50949"/>
    </source>
</evidence>
<dbReference type="PRINTS" id="PR00035">
    <property type="entry name" value="HTHGNTR"/>
</dbReference>
<dbReference type="PROSITE" id="PS50949">
    <property type="entry name" value="HTH_GNTR"/>
    <property type="match status" value="1"/>
</dbReference>
<dbReference type="GO" id="GO:0003700">
    <property type="term" value="F:DNA-binding transcription factor activity"/>
    <property type="evidence" value="ECO:0007669"/>
    <property type="project" value="InterPro"/>
</dbReference>
<protein>
    <submittedName>
        <fullName evidence="6">DNA-binding GntR family transcriptional regulator</fullName>
    </submittedName>
</protein>
<proteinExistence type="predicted"/>
<dbReference type="GO" id="GO:0003677">
    <property type="term" value="F:DNA binding"/>
    <property type="evidence" value="ECO:0007669"/>
    <property type="project" value="UniProtKB-KW"/>
</dbReference>
<keyword evidence="7" id="KW-1185">Reference proteome</keyword>
<evidence type="ECO:0000256" key="2">
    <source>
        <dbReference type="ARBA" id="ARBA00023125"/>
    </source>
</evidence>
<dbReference type="SUPFAM" id="SSF48008">
    <property type="entry name" value="GntR ligand-binding domain-like"/>
    <property type="match status" value="1"/>
</dbReference>
<evidence type="ECO:0000256" key="3">
    <source>
        <dbReference type="ARBA" id="ARBA00023163"/>
    </source>
</evidence>
<feature type="domain" description="HTH gntR-type" evidence="5">
    <location>
        <begin position="22"/>
        <end position="89"/>
    </location>
</feature>
<dbReference type="AlphaFoldDB" id="A0A543D0C2"/>
<dbReference type="Proteomes" id="UP000315677">
    <property type="component" value="Unassembled WGS sequence"/>
</dbReference>
<dbReference type="InterPro" id="IPR008920">
    <property type="entry name" value="TF_FadR/GntR_C"/>
</dbReference>
<dbReference type="CDD" id="cd07377">
    <property type="entry name" value="WHTH_GntR"/>
    <property type="match status" value="1"/>
</dbReference>
<keyword evidence="1" id="KW-0805">Transcription regulation</keyword>
<feature type="compositionally biased region" description="Basic residues" evidence="4">
    <location>
        <begin position="10"/>
        <end position="19"/>
    </location>
</feature>
<sequence>MPTSQTSPKASRKVPRKSTQKATGVARCLAEIRRMIATGELLPGQKVHQAELAAQLDMSRIPVREALSTLQAEGVLVHKPNTGFTVGRFSSEDLSEIYLMRRLLETEIIRSIDLATVDADELDRLDGCLDALSPADEPDAYQSANLDFHFRLFEYSALTLVRQEVSRLWYMSSFYRSLYLDQETATLQVHDAHQRIIQAVRDQDVDALIAASDAHRAATEELVIRRLGRSRPR</sequence>
<dbReference type="InterPro" id="IPR011711">
    <property type="entry name" value="GntR_C"/>
</dbReference>
<dbReference type="SMART" id="SM00345">
    <property type="entry name" value="HTH_GNTR"/>
    <property type="match status" value="1"/>
</dbReference>
<dbReference type="Pfam" id="PF00392">
    <property type="entry name" value="GntR"/>
    <property type="match status" value="1"/>
</dbReference>